<accession>A0A7J5TSX1</accession>
<evidence type="ECO:0000256" key="3">
    <source>
        <dbReference type="ARBA" id="ARBA00022806"/>
    </source>
</evidence>
<dbReference type="Pfam" id="PF13245">
    <property type="entry name" value="AAA_19"/>
    <property type="match status" value="1"/>
</dbReference>
<evidence type="ECO:0000256" key="1">
    <source>
        <dbReference type="ARBA" id="ARBA00022741"/>
    </source>
</evidence>
<proteinExistence type="predicted"/>
<dbReference type="SUPFAM" id="SSF52540">
    <property type="entry name" value="P-loop containing nucleoside triphosphate hydrolases"/>
    <property type="match status" value="1"/>
</dbReference>
<dbReference type="EMBL" id="WELI01000014">
    <property type="protein sequence ID" value="KAB7726627.1"/>
    <property type="molecule type" value="Genomic_DNA"/>
</dbReference>
<evidence type="ECO:0000313" key="6">
    <source>
        <dbReference type="EMBL" id="KAB7726627.1"/>
    </source>
</evidence>
<keyword evidence="2" id="KW-0378">Hydrolase</keyword>
<dbReference type="Gene3D" id="3.40.50.300">
    <property type="entry name" value="P-loop containing nucleotide triphosphate hydrolases"/>
    <property type="match status" value="3"/>
</dbReference>
<dbReference type="AlphaFoldDB" id="A0A7J5TSX1"/>
<evidence type="ECO:0000256" key="2">
    <source>
        <dbReference type="ARBA" id="ARBA00022801"/>
    </source>
</evidence>
<keyword evidence="3" id="KW-0347">Helicase</keyword>
<gene>
    <name evidence="6" type="ORF">F5984_23660</name>
</gene>
<protein>
    <submittedName>
        <fullName evidence="6">AAA family ATPase</fullName>
    </submittedName>
</protein>
<dbReference type="InterPro" id="IPR050534">
    <property type="entry name" value="Coronavir_polyprotein_1ab"/>
</dbReference>
<keyword evidence="4" id="KW-0067">ATP-binding</keyword>
<keyword evidence="1" id="KW-0547">Nucleotide-binding</keyword>
<dbReference type="Pfam" id="PF13087">
    <property type="entry name" value="AAA_12"/>
    <property type="match status" value="1"/>
</dbReference>
<dbReference type="InterPro" id="IPR027417">
    <property type="entry name" value="P-loop_NTPase"/>
</dbReference>
<sequence length="583" mass="66325">MTSRETQIEFYECELRQIELDIKRTRESLPISLVANEELFRGLYQGYDVLRGNIFIDFRRDKPTPRLDQLFTAFVVSAENKSLERWKQILYCDLLSSLNSETDLSELKVVNFISADNPDMIRAICRDVSLSFIDCRQRNEMICLGPAEPPVEYLVNLRHLTELLPSDKPRRSWEKLLLNSPTLKPDRLPILLTEAEDIPQVLEDAVHSHRLIVLQGPPGTGKTHQIADTIARLLNENQSVLLTAQTNRSVVEVCAKPFLQPLLTDGKVSKTSLSGSEKAAYPALLPAKEVTAQPGHAVLTTFYQFSMHWEKYEEPVFDYIIVEEASQAFLTTLAGALKLGQYVIVVGDPYQLEPIIKCNKAFEKFKGIEQLVNGLQTLCSMPTIPFYRKVETRRLMERSTRFTNLFYQNTIRSLALNKSLETDRELLGPDWKDKIPDSGGPVLCTYASTSVGKQLPAKAMKFITNLLDALFTKLNRQEVAVLVPFRETLSQCQRELKPRFTEKALLIETVDRVQGLDVDYCFYILPDDGYPHSLNQNRFNVATSRARKATIIVAHHQISKLAAANPAVIRYLTEAIIEYRIEI</sequence>
<dbReference type="PANTHER" id="PTHR43788">
    <property type="entry name" value="DNA2/NAM7 HELICASE FAMILY MEMBER"/>
    <property type="match status" value="1"/>
</dbReference>
<dbReference type="Proteomes" id="UP000488299">
    <property type="component" value="Unassembled WGS sequence"/>
</dbReference>
<comment type="caution">
    <text evidence="6">The sequence shown here is derived from an EMBL/GenBank/DDBJ whole genome shotgun (WGS) entry which is preliminary data.</text>
</comment>
<keyword evidence="7" id="KW-1185">Reference proteome</keyword>
<reference evidence="6 7" key="1">
    <citation type="submission" date="2019-10" db="EMBL/GenBank/DDBJ databases">
        <title>Rudanella paleaurantiibacter sp. nov., isolated from sludge.</title>
        <authorList>
            <person name="Xu S.Q."/>
        </authorList>
    </citation>
    <scope>NUCLEOTIDE SEQUENCE [LARGE SCALE GENOMIC DNA]</scope>
    <source>
        <strain evidence="6 7">HX-22-17</strain>
    </source>
</reference>
<evidence type="ECO:0000259" key="5">
    <source>
        <dbReference type="Pfam" id="PF13087"/>
    </source>
</evidence>
<dbReference type="GO" id="GO:0005524">
    <property type="term" value="F:ATP binding"/>
    <property type="evidence" value="ECO:0007669"/>
    <property type="project" value="UniProtKB-KW"/>
</dbReference>
<organism evidence="6 7">
    <name type="scientific">Rudanella paleaurantiibacter</name>
    <dbReference type="NCBI Taxonomy" id="2614655"/>
    <lineage>
        <taxon>Bacteria</taxon>
        <taxon>Pseudomonadati</taxon>
        <taxon>Bacteroidota</taxon>
        <taxon>Cytophagia</taxon>
        <taxon>Cytophagales</taxon>
        <taxon>Cytophagaceae</taxon>
        <taxon>Rudanella</taxon>
    </lineage>
</organism>
<name>A0A7J5TSX1_9BACT</name>
<dbReference type="InterPro" id="IPR041679">
    <property type="entry name" value="DNA2/NAM7-like_C"/>
</dbReference>
<dbReference type="GO" id="GO:0016787">
    <property type="term" value="F:hydrolase activity"/>
    <property type="evidence" value="ECO:0007669"/>
    <property type="project" value="UniProtKB-KW"/>
</dbReference>
<evidence type="ECO:0000256" key="4">
    <source>
        <dbReference type="ARBA" id="ARBA00022840"/>
    </source>
</evidence>
<dbReference type="RefSeq" id="WP_152126700.1">
    <property type="nucleotide sequence ID" value="NZ_WELI01000014.1"/>
</dbReference>
<dbReference type="PANTHER" id="PTHR43788:SF8">
    <property type="entry name" value="DNA-BINDING PROTEIN SMUBP-2"/>
    <property type="match status" value="1"/>
</dbReference>
<evidence type="ECO:0000313" key="7">
    <source>
        <dbReference type="Proteomes" id="UP000488299"/>
    </source>
</evidence>
<feature type="domain" description="DNA2/NAM7 helicase-like C-terminal" evidence="5">
    <location>
        <begin position="458"/>
        <end position="556"/>
    </location>
</feature>
<dbReference type="GO" id="GO:0043139">
    <property type="term" value="F:5'-3' DNA helicase activity"/>
    <property type="evidence" value="ECO:0007669"/>
    <property type="project" value="TreeGrafter"/>
</dbReference>